<gene>
    <name evidence="4" type="ORF">HF878_00990</name>
</gene>
<dbReference type="GO" id="GO:0003993">
    <property type="term" value="F:acid phosphatase activity"/>
    <property type="evidence" value="ECO:0007669"/>
    <property type="project" value="InterPro"/>
</dbReference>
<organism evidence="4 5">
    <name type="scientific">Selenomonas bovis</name>
    <dbReference type="NCBI Taxonomy" id="416586"/>
    <lineage>
        <taxon>Bacteria</taxon>
        <taxon>Bacillati</taxon>
        <taxon>Bacillota</taxon>
        <taxon>Negativicutes</taxon>
        <taxon>Selenomonadales</taxon>
        <taxon>Selenomonadaceae</taxon>
        <taxon>Selenomonas</taxon>
    </lineage>
</organism>
<accession>A0A848B6C6</accession>
<dbReference type="Pfam" id="PF16656">
    <property type="entry name" value="Pur_ac_phosph_N"/>
    <property type="match status" value="1"/>
</dbReference>
<dbReference type="RefSeq" id="WP_170076907.1">
    <property type="nucleotide sequence ID" value="NZ_JABAFA010000001.1"/>
</dbReference>
<protein>
    <submittedName>
        <fullName evidence="4">Metallophosphoesterase family protein</fullName>
    </submittedName>
</protein>
<dbReference type="GO" id="GO:0046872">
    <property type="term" value="F:metal ion binding"/>
    <property type="evidence" value="ECO:0007669"/>
    <property type="project" value="InterPro"/>
</dbReference>
<evidence type="ECO:0000259" key="2">
    <source>
        <dbReference type="Pfam" id="PF00149"/>
    </source>
</evidence>
<dbReference type="InterPro" id="IPR008963">
    <property type="entry name" value="Purple_acid_Pase-like_N"/>
</dbReference>
<sequence>MQKISRRQFLSLCAGAVVLGGGWVLARGRILPELRDRTAAALGRGRVTYLRQIVAQDNAAARTIMWQSPASLVAPAVELTRGEVAETQRFPAEEEAFTEDGVTVYLYTAQVTGLERGARYRYRVAAGEERGGWTPLQADDGGAFRALIFPDSQSSDYAGWRELAQMARQRNPDARFFINMGDLVDNGEDHTQWNAWLDGVEGIIDTIPIAPLMGNHETYDKQWQVREPVAYLREFALPGNGSKEYDRRYYSFDYGPVHFLVLDTQQGEEQERHPHITEAQEAWFRSDVQRTRQPWKVVLMHKDPLQYRIHGRPERGEGFSEEGKLWMPLFDAAGIDLVLSAHLHTYRNRGHIKGFERSAEGPLYILTGVAGDVRYPGLWVDHALDEVVAPQPETDNYLTLDADEDMLIVRCFLPDGTQIDEAAVKKT</sequence>
<evidence type="ECO:0000259" key="3">
    <source>
        <dbReference type="Pfam" id="PF16656"/>
    </source>
</evidence>
<comment type="caution">
    <text evidence="4">The sequence shown here is derived from an EMBL/GenBank/DDBJ whole genome shotgun (WGS) entry which is preliminary data.</text>
</comment>
<feature type="domain" description="Purple acid phosphatase N-terminal" evidence="3">
    <location>
        <begin position="58"/>
        <end position="135"/>
    </location>
</feature>
<dbReference type="InterPro" id="IPR006311">
    <property type="entry name" value="TAT_signal"/>
</dbReference>
<proteinExistence type="predicted"/>
<evidence type="ECO:0000256" key="1">
    <source>
        <dbReference type="ARBA" id="ARBA00022729"/>
    </source>
</evidence>
<dbReference type="PANTHER" id="PTHR45867">
    <property type="entry name" value="PURPLE ACID PHOSPHATASE"/>
    <property type="match status" value="1"/>
</dbReference>
<feature type="domain" description="Calcineurin-like phosphoesterase" evidence="2">
    <location>
        <begin position="157"/>
        <end position="346"/>
    </location>
</feature>
<dbReference type="PROSITE" id="PS51318">
    <property type="entry name" value="TAT"/>
    <property type="match status" value="1"/>
</dbReference>
<keyword evidence="1" id="KW-0732">Signal</keyword>
<dbReference type="Gene3D" id="3.60.21.10">
    <property type="match status" value="1"/>
</dbReference>
<dbReference type="PANTHER" id="PTHR45867:SF3">
    <property type="entry name" value="ACID PHOSPHATASE TYPE 7"/>
    <property type="match status" value="1"/>
</dbReference>
<dbReference type="Proteomes" id="UP000543804">
    <property type="component" value="Unassembled WGS sequence"/>
</dbReference>
<name>A0A848B6C6_9FIRM</name>
<evidence type="ECO:0000313" key="5">
    <source>
        <dbReference type="Proteomes" id="UP000543804"/>
    </source>
</evidence>
<keyword evidence="5" id="KW-1185">Reference proteome</keyword>
<evidence type="ECO:0000313" key="4">
    <source>
        <dbReference type="EMBL" id="NMD98062.1"/>
    </source>
</evidence>
<dbReference type="AlphaFoldDB" id="A0A848B6C6"/>
<reference evidence="4 5" key="1">
    <citation type="submission" date="2020-04" db="EMBL/GenBank/DDBJ databases">
        <authorList>
            <person name="Hitch T.C.A."/>
            <person name="Wylensek D."/>
            <person name="Clavel T."/>
        </authorList>
    </citation>
    <scope>NUCLEOTIDE SEQUENCE [LARGE SCALE GENOMIC DNA]</scope>
    <source>
        <strain evidence="4 5">PG-130-P53-12</strain>
    </source>
</reference>
<dbReference type="Pfam" id="PF00149">
    <property type="entry name" value="Metallophos"/>
    <property type="match status" value="1"/>
</dbReference>
<dbReference type="InterPro" id="IPR015914">
    <property type="entry name" value="PAPs_N"/>
</dbReference>
<dbReference type="SUPFAM" id="SSF56300">
    <property type="entry name" value="Metallo-dependent phosphatases"/>
    <property type="match status" value="1"/>
</dbReference>
<dbReference type="InterPro" id="IPR029052">
    <property type="entry name" value="Metallo-depent_PP-like"/>
</dbReference>
<dbReference type="SUPFAM" id="SSF49363">
    <property type="entry name" value="Purple acid phosphatase, N-terminal domain"/>
    <property type="match status" value="1"/>
</dbReference>
<dbReference type="InterPro" id="IPR004843">
    <property type="entry name" value="Calcineurin-like_PHP"/>
</dbReference>
<dbReference type="EMBL" id="JABAFA010000001">
    <property type="protein sequence ID" value="NMD98062.1"/>
    <property type="molecule type" value="Genomic_DNA"/>
</dbReference>